<dbReference type="Pfam" id="PF03819">
    <property type="entry name" value="MazG"/>
    <property type="match status" value="1"/>
</dbReference>
<dbReference type="KEGG" id="xak:KIMC2_15950"/>
<gene>
    <name evidence="2" type="ORF">KIMC2_15950</name>
</gene>
<dbReference type="Gene3D" id="1.10.287.1080">
    <property type="entry name" value="MazG-like"/>
    <property type="match status" value="1"/>
</dbReference>
<dbReference type="PANTHER" id="PTHR42702:SF1">
    <property type="entry name" value="REGULATORY PROTEIN FOR BETA-LACTAMASE"/>
    <property type="match status" value="1"/>
</dbReference>
<dbReference type="InterPro" id="IPR004518">
    <property type="entry name" value="MazG-like_dom"/>
</dbReference>
<feature type="domain" description="NTP pyrophosphohydrolase MazG-like" evidence="1">
    <location>
        <begin position="30"/>
        <end position="78"/>
    </location>
</feature>
<evidence type="ECO:0000259" key="1">
    <source>
        <dbReference type="Pfam" id="PF03819"/>
    </source>
</evidence>
<accession>A0AAU9DTE2</accession>
<dbReference type="PANTHER" id="PTHR42702">
    <property type="entry name" value="NUCLEOTIDE PYROPHOSPHOHYDROLASE"/>
    <property type="match status" value="1"/>
</dbReference>
<protein>
    <recommendedName>
        <fullName evidence="1">NTP pyrophosphohydrolase MazG-like domain-containing protein</fullName>
    </recommendedName>
</protein>
<sequence length="97" mass="11251">MIIDTKKLQKDVIENKKKHGFNTTDVKLELLRLHGEVNELFEAWRKQDKENINDELADVAIFLLGISEILDSDLGQNIVKKMEINEKRVYKNGIKSV</sequence>
<reference evidence="2 3" key="1">
    <citation type="journal article" date="2023" name="Microbiol. Spectr.">
        <title>Symbiosis of Carpenter Bees with Uncharacterized Lactic Acid Bacteria Showing NAD Auxotrophy.</title>
        <authorList>
            <person name="Kawasaki S."/>
            <person name="Ozawa K."/>
            <person name="Mori T."/>
            <person name="Yamamoto A."/>
            <person name="Ito M."/>
            <person name="Ohkuma M."/>
            <person name="Sakamoto M."/>
            <person name="Matsutani M."/>
        </authorList>
    </citation>
    <scope>NUCLEOTIDE SEQUENCE [LARGE SCALE GENOMIC DNA]</scope>
    <source>
        <strain evidence="2 3">KimC2</strain>
    </source>
</reference>
<organism evidence="2 3">
    <name type="scientific">Xylocopilactobacillus apis</name>
    <dbReference type="NCBI Taxonomy" id="2932183"/>
    <lineage>
        <taxon>Bacteria</taxon>
        <taxon>Bacillati</taxon>
        <taxon>Bacillota</taxon>
        <taxon>Bacilli</taxon>
        <taxon>Lactobacillales</taxon>
        <taxon>Lactobacillaceae</taxon>
        <taxon>Xylocopilactobacillus</taxon>
    </lineage>
</organism>
<dbReference type="CDD" id="cd11535">
    <property type="entry name" value="NTP-PPase_SsMazG"/>
    <property type="match status" value="1"/>
</dbReference>
<evidence type="ECO:0000313" key="3">
    <source>
        <dbReference type="Proteomes" id="UP001321804"/>
    </source>
</evidence>
<dbReference type="RefSeq" id="WP_317695742.1">
    <property type="nucleotide sequence ID" value="NZ_AP026801.1"/>
</dbReference>
<proteinExistence type="predicted"/>
<dbReference type="SUPFAM" id="SSF101386">
    <property type="entry name" value="all-alpha NTP pyrophosphatases"/>
    <property type="match status" value="1"/>
</dbReference>
<evidence type="ECO:0000313" key="2">
    <source>
        <dbReference type="EMBL" id="BDR57033.1"/>
    </source>
</evidence>
<keyword evidence="3" id="KW-1185">Reference proteome</keyword>
<dbReference type="Proteomes" id="UP001321804">
    <property type="component" value="Chromosome"/>
</dbReference>
<dbReference type="AlphaFoldDB" id="A0AAU9DTE2"/>
<dbReference type="EMBL" id="AP026801">
    <property type="protein sequence ID" value="BDR57033.1"/>
    <property type="molecule type" value="Genomic_DNA"/>
</dbReference>
<name>A0AAU9DTE2_9LACO</name>